<feature type="binding site" evidence="1">
    <location>
        <position position="121"/>
    </location>
    <ligand>
        <name>a divalent metal cation</name>
        <dbReference type="ChEBI" id="CHEBI:60240"/>
        <label>2</label>
    </ligand>
</feature>
<keyword evidence="1" id="KW-0479">Metal-binding</keyword>
<comment type="caution">
    <text evidence="2">The sequence shown here is derived from an EMBL/GenBank/DDBJ whole genome shotgun (WGS) entry which is preliminary data.</text>
</comment>
<dbReference type="PANTHER" id="PTHR47176:SF1">
    <property type="entry name" value="OS04G0577500 PROTEIN"/>
    <property type="match status" value="1"/>
</dbReference>
<feature type="binding site" evidence="1">
    <location>
        <position position="86"/>
    </location>
    <ligand>
        <name>a divalent metal cation</name>
        <dbReference type="ChEBI" id="CHEBI:60240"/>
        <label>1</label>
    </ligand>
</feature>
<gene>
    <name evidence="2" type="ORF">DC487_10085</name>
</gene>
<evidence type="ECO:0000256" key="1">
    <source>
        <dbReference type="PIRSR" id="PIRSR005902-1"/>
    </source>
</evidence>
<dbReference type="InterPro" id="IPR032466">
    <property type="entry name" value="Metal_Hydrolase"/>
</dbReference>
<proteinExistence type="predicted"/>
<dbReference type="GO" id="GO:0016788">
    <property type="term" value="F:hydrolase activity, acting on ester bonds"/>
    <property type="evidence" value="ECO:0007669"/>
    <property type="project" value="InterPro"/>
</dbReference>
<reference evidence="2 3" key="1">
    <citation type="submission" date="2018-04" db="EMBL/GenBank/DDBJ databases">
        <title>Sphingobacterium cortibacter sp. nov.</title>
        <authorList>
            <person name="Li Y."/>
        </authorList>
    </citation>
    <scope>NUCLEOTIDE SEQUENCE [LARGE SCALE GENOMIC DNA]</scope>
    <source>
        <strain evidence="2 3">2c-3</strain>
    </source>
</reference>
<dbReference type="Proteomes" id="UP000245627">
    <property type="component" value="Unassembled WGS sequence"/>
</dbReference>
<organism evidence="2 3">
    <name type="scientific">Sphingobacterium corticibacter</name>
    <dbReference type="NCBI Taxonomy" id="2171749"/>
    <lineage>
        <taxon>Bacteria</taxon>
        <taxon>Pseudomonadati</taxon>
        <taxon>Bacteroidota</taxon>
        <taxon>Sphingobacteriia</taxon>
        <taxon>Sphingobacteriales</taxon>
        <taxon>Sphingobacteriaceae</taxon>
        <taxon>Sphingobacterium</taxon>
    </lineage>
</organism>
<protein>
    <submittedName>
        <fullName evidence="2">Hydrolase TatD</fullName>
    </submittedName>
</protein>
<sequence length="229" mass="26163">MRLQIANRIFIVQDKPSFIDIHTHQADQPSSSVYRVRNIIVDQDDVLDEACSVGIHPWYIRDDGTAQLVTLREMLQTNPAILAIGECGLDKVTEIDWQTQELVFATQLHLANEFAKPVIVHCVRAYQEVIQQVKAAKNTTPIIMHGFKKSKELADQLLQQGFYLSLGADILKGRQDQLISSIPLGRLFLETDDSDIPISQIYTYFCRVRNLSMDELQAQLWSNFEEVFN</sequence>
<dbReference type="OrthoDB" id="664222at2"/>
<dbReference type="CDD" id="cd01310">
    <property type="entry name" value="TatD_DNAse"/>
    <property type="match status" value="1"/>
</dbReference>
<dbReference type="InterPro" id="IPR001130">
    <property type="entry name" value="TatD-like"/>
</dbReference>
<dbReference type="Pfam" id="PF01026">
    <property type="entry name" value="TatD_DNase"/>
    <property type="match status" value="1"/>
</dbReference>
<feature type="binding site" evidence="1">
    <location>
        <position position="192"/>
    </location>
    <ligand>
        <name>a divalent metal cation</name>
        <dbReference type="ChEBI" id="CHEBI:60240"/>
        <label>1</label>
    </ligand>
</feature>
<dbReference type="AlphaFoldDB" id="A0A2T8HIK1"/>
<dbReference type="PIRSF" id="PIRSF005902">
    <property type="entry name" value="DNase_TatD"/>
    <property type="match status" value="1"/>
</dbReference>
<keyword evidence="2" id="KW-0378">Hydrolase</keyword>
<name>A0A2T8HIK1_9SPHI</name>
<feature type="binding site" evidence="1">
    <location>
        <position position="145"/>
    </location>
    <ligand>
        <name>a divalent metal cation</name>
        <dbReference type="ChEBI" id="CHEBI:60240"/>
        <label>2</label>
    </ligand>
</feature>
<evidence type="ECO:0000313" key="3">
    <source>
        <dbReference type="Proteomes" id="UP000245627"/>
    </source>
</evidence>
<evidence type="ECO:0000313" key="2">
    <source>
        <dbReference type="EMBL" id="PVH25261.1"/>
    </source>
</evidence>
<accession>A0A2T8HIK1</accession>
<dbReference type="SUPFAM" id="SSF51556">
    <property type="entry name" value="Metallo-dependent hydrolases"/>
    <property type="match status" value="1"/>
</dbReference>
<dbReference type="EMBL" id="QDKG01000003">
    <property type="protein sequence ID" value="PVH25261.1"/>
    <property type="molecule type" value="Genomic_DNA"/>
</dbReference>
<dbReference type="Gene3D" id="3.20.20.140">
    <property type="entry name" value="Metal-dependent hydrolases"/>
    <property type="match status" value="1"/>
</dbReference>
<dbReference type="GO" id="GO:0046872">
    <property type="term" value="F:metal ion binding"/>
    <property type="evidence" value="ECO:0007669"/>
    <property type="project" value="UniProtKB-KW"/>
</dbReference>
<keyword evidence="3" id="KW-1185">Reference proteome</keyword>
<dbReference type="PANTHER" id="PTHR47176">
    <property type="entry name" value="OSJNBA0020J04.13 PROTEIN"/>
    <property type="match status" value="1"/>
</dbReference>